<dbReference type="RefSeq" id="WP_203961904.1">
    <property type="nucleotide sequence ID" value="NZ_AP023355.1"/>
</dbReference>
<evidence type="ECO:0000256" key="1">
    <source>
        <dbReference type="ARBA" id="ARBA00023125"/>
    </source>
</evidence>
<dbReference type="PANTHER" id="PTHR30204">
    <property type="entry name" value="REDOX-CYCLING DRUG-SENSING TRANSCRIPTIONAL ACTIVATOR SOXR"/>
    <property type="match status" value="1"/>
</dbReference>
<dbReference type="GO" id="GO:0003677">
    <property type="term" value="F:DNA binding"/>
    <property type="evidence" value="ECO:0007669"/>
    <property type="project" value="UniProtKB-KW"/>
</dbReference>
<feature type="domain" description="HTH merR-type" evidence="2">
    <location>
        <begin position="117"/>
        <end position="186"/>
    </location>
</feature>
<dbReference type="KEGG" id="atl:Athai_28570"/>
<name>A0A7R7DPD3_9ACTN</name>
<dbReference type="InterPro" id="IPR000551">
    <property type="entry name" value="MerR-type_HTH_dom"/>
</dbReference>
<keyword evidence="4" id="KW-1185">Reference proteome</keyword>
<dbReference type="PROSITE" id="PS00552">
    <property type="entry name" value="HTH_MERR_1"/>
    <property type="match status" value="1"/>
</dbReference>
<reference evidence="3 4" key="1">
    <citation type="submission" date="2020-08" db="EMBL/GenBank/DDBJ databases">
        <title>Whole genome shotgun sequence of Actinocatenispora thailandica NBRC 105041.</title>
        <authorList>
            <person name="Komaki H."/>
            <person name="Tamura T."/>
        </authorList>
    </citation>
    <scope>NUCLEOTIDE SEQUENCE [LARGE SCALE GENOMIC DNA]</scope>
    <source>
        <strain evidence="3 4">NBRC 105041</strain>
    </source>
</reference>
<evidence type="ECO:0000313" key="3">
    <source>
        <dbReference type="EMBL" id="BCJ35354.1"/>
    </source>
</evidence>
<feature type="domain" description="HTH merR-type" evidence="2">
    <location>
        <begin position="1"/>
        <end position="40"/>
    </location>
</feature>
<accession>A0A7R7DPD3</accession>
<evidence type="ECO:0000259" key="2">
    <source>
        <dbReference type="PROSITE" id="PS50937"/>
    </source>
</evidence>
<keyword evidence="1" id="KW-0238">DNA-binding</keyword>
<organism evidence="3 4">
    <name type="scientific">Actinocatenispora thailandica</name>
    <dbReference type="NCBI Taxonomy" id="227318"/>
    <lineage>
        <taxon>Bacteria</taxon>
        <taxon>Bacillati</taxon>
        <taxon>Actinomycetota</taxon>
        <taxon>Actinomycetes</taxon>
        <taxon>Micromonosporales</taxon>
        <taxon>Micromonosporaceae</taxon>
        <taxon>Actinocatenispora</taxon>
    </lineage>
</organism>
<sequence>MRPVDLAREHGLSAQAVRNYDDAGVFPPTERTATGYRRYSPLHAQALRAFLAIRRGHGHRIAVEIMRAVNRGDANCAYRMIDAAHAELAAERGTRAEVATALTALSDGVPVSLHGRPLTVGELARRLGVHAATLRTWEAGGILQPDRDRSTGYRRYGPDDVRDAEVARQLRRGGYPLPQVARFLASLREAGGAAPLRAFLDSWQERITARSRHLLTGAARLDAYLTDLDRPAPAATSARDYGVAGKPRRTGGS</sequence>
<evidence type="ECO:0000313" key="4">
    <source>
        <dbReference type="Proteomes" id="UP000611640"/>
    </source>
</evidence>
<protein>
    <submittedName>
        <fullName evidence="3">MerR family transcriptional regulator</fullName>
    </submittedName>
</protein>
<dbReference type="Pfam" id="PF13411">
    <property type="entry name" value="MerR_1"/>
    <property type="match status" value="1"/>
</dbReference>
<dbReference type="SUPFAM" id="SSF46955">
    <property type="entry name" value="Putative DNA-binding domain"/>
    <property type="match status" value="2"/>
</dbReference>
<dbReference type="InterPro" id="IPR009061">
    <property type="entry name" value="DNA-bd_dom_put_sf"/>
</dbReference>
<dbReference type="PANTHER" id="PTHR30204:SF93">
    <property type="entry name" value="HTH MERR-TYPE DOMAIN-CONTAINING PROTEIN"/>
    <property type="match status" value="1"/>
</dbReference>
<dbReference type="CDD" id="cd04773">
    <property type="entry name" value="HTH_TioE_rpt2"/>
    <property type="match status" value="1"/>
</dbReference>
<dbReference type="PROSITE" id="PS50937">
    <property type="entry name" value="HTH_MERR_2"/>
    <property type="match status" value="2"/>
</dbReference>
<dbReference type="GO" id="GO:0003700">
    <property type="term" value="F:DNA-binding transcription factor activity"/>
    <property type="evidence" value="ECO:0007669"/>
    <property type="project" value="InterPro"/>
</dbReference>
<dbReference type="AlphaFoldDB" id="A0A7R7DPD3"/>
<proteinExistence type="predicted"/>
<dbReference type="PRINTS" id="PR00040">
    <property type="entry name" value="HTHMERR"/>
</dbReference>
<dbReference type="Pfam" id="PF00376">
    <property type="entry name" value="MerR"/>
    <property type="match status" value="1"/>
</dbReference>
<dbReference type="SMART" id="SM00422">
    <property type="entry name" value="HTH_MERR"/>
    <property type="match status" value="2"/>
</dbReference>
<dbReference type="Proteomes" id="UP000611640">
    <property type="component" value="Chromosome"/>
</dbReference>
<dbReference type="Gene3D" id="1.10.1660.10">
    <property type="match status" value="2"/>
</dbReference>
<gene>
    <name evidence="3" type="ORF">Athai_28570</name>
</gene>
<dbReference type="InterPro" id="IPR047057">
    <property type="entry name" value="MerR_fam"/>
</dbReference>
<dbReference type="EMBL" id="AP023355">
    <property type="protein sequence ID" value="BCJ35354.1"/>
    <property type="molecule type" value="Genomic_DNA"/>
</dbReference>